<sequence>MILYTDEQGRYLGHLDQVYPAPPGVLEKVRAEQEGKAWDIPPWNESFWYFPDGVPTIRPKLDYTVTETREGEDTVAVISGIPAGVTVNVHGPEGGQSVEADGENLELVLRIAGQYAVTFDPFPYQPVSILIEAKRREG</sequence>
<dbReference type="RefSeq" id="WP_161726024.1">
    <property type="nucleotide sequence ID" value="NZ_JAAAXI010000027.1"/>
</dbReference>
<dbReference type="Proteomes" id="UP000818323">
    <property type="component" value="Unassembled WGS sequence"/>
</dbReference>
<evidence type="ECO:0000313" key="2">
    <source>
        <dbReference type="Proteomes" id="UP000818323"/>
    </source>
</evidence>
<keyword evidence="2" id="KW-1185">Reference proteome</keyword>
<proteinExistence type="predicted"/>
<name>A0ABW9YYE1_9HYPH</name>
<gene>
    <name evidence="1" type="ORF">GR303_07180</name>
</gene>
<organism evidence="1 2">
    <name type="scientific">Microvirga arsenatis</name>
    <dbReference type="NCBI Taxonomy" id="2692265"/>
    <lineage>
        <taxon>Bacteria</taxon>
        <taxon>Pseudomonadati</taxon>
        <taxon>Pseudomonadota</taxon>
        <taxon>Alphaproteobacteria</taxon>
        <taxon>Hyphomicrobiales</taxon>
        <taxon>Methylobacteriaceae</taxon>
        <taxon>Microvirga</taxon>
    </lineage>
</organism>
<accession>A0ABW9YYE1</accession>
<evidence type="ECO:0000313" key="1">
    <source>
        <dbReference type="EMBL" id="NBJ24138.1"/>
    </source>
</evidence>
<protein>
    <submittedName>
        <fullName evidence="1">Uncharacterized protein</fullName>
    </submittedName>
</protein>
<reference evidence="1 2" key="1">
    <citation type="submission" date="2020-01" db="EMBL/GenBank/DDBJ databases">
        <title>Microvirga sp. nov., an arsenate reduction bacterium isolated from Tibet hotspring sediments.</title>
        <authorList>
            <person name="Yuan C.-G."/>
        </authorList>
    </citation>
    <scope>NUCLEOTIDE SEQUENCE [LARGE SCALE GENOMIC DNA]</scope>
    <source>
        <strain evidence="1 2">SYSU G3D203</strain>
    </source>
</reference>
<dbReference type="EMBL" id="JAAAXJ010000003">
    <property type="protein sequence ID" value="NBJ24138.1"/>
    <property type="molecule type" value="Genomic_DNA"/>
</dbReference>
<comment type="caution">
    <text evidence="1">The sequence shown here is derived from an EMBL/GenBank/DDBJ whole genome shotgun (WGS) entry which is preliminary data.</text>
</comment>